<reference evidence="2 3" key="1">
    <citation type="submission" date="2024-07" db="EMBL/GenBank/DDBJ databases">
        <title>Marimonas sp.nov., isolated from tidal-flat sediment.</title>
        <authorList>
            <person name="Jayan J.N."/>
            <person name="Lee S.S."/>
        </authorList>
    </citation>
    <scope>NUCLEOTIDE SEQUENCE [LARGE SCALE GENOMIC DNA]</scope>
    <source>
        <strain evidence="2 3">MJW-29</strain>
    </source>
</reference>
<evidence type="ECO:0000313" key="2">
    <source>
        <dbReference type="EMBL" id="MEW9922069.1"/>
    </source>
</evidence>
<comment type="caution">
    <text evidence="2">The sequence shown here is derived from an EMBL/GenBank/DDBJ whole genome shotgun (WGS) entry which is preliminary data.</text>
</comment>
<gene>
    <name evidence="2" type="ORF">AB2B41_20885</name>
</gene>
<dbReference type="RefSeq" id="WP_367879766.1">
    <property type="nucleotide sequence ID" value="NZ_JBFNXX010000030.1"/>
</dbReference>
<dbReference type="EMBL" id="JBFNXX010000030">
    <property type="protein sequence ID" value="MEW9922069.1"/>
    <property type="molecule type" value="Genomic_DNA"/>
</dbReference>
<name>A0ABV3RSZ0_9RHOB</name>
<sequence length="62" mass="6765">MGLALDLDLSDEDTPEGEPTPLSLDDLPPPPDFGPAAEDMVATYTIRFVLCGWLLQSKTFLK</sequence>
<proteinExistence type="predicted"/>
<organism evidence="2 3">
    <name type="scientific">Sulfitobacter sediminis</name>
    <dbReference type="NCBI Taxonomy" id="3234186"/>
    <lineage>
        <taxon>Bacteria</taxon>
        <taxon>Pseudomonadati</taxon>
        <taxon>Pseudomonadota</taxon>
        <taxon>Alphaproteobacteria</taxon>
        <taxon>Rhodobacterales</taxon>
        <taxon>Roseobacteraceae</taxon>
        <taxon>Sulfitobacter</taxon>
    </lineage>
</organism>
<accession>A0ABV3RSZ0</accession>
<protein>
    <submittedName>
        <fullName evidence="2">Uncharacterized protein</fullName>
    </submittedName>
</protein>
<feature type="region of interest" description="Disordered" evidence="1">
    <location>
        <begin position="1"/>
        <end position="36"/>
    </location>
</feature>
<evidence type="ECO:0000256" key="1">
    <source>
        <dbReference type="SAM" id="MobiDB-lite"/>
    </source>
</evidence>
<evidence type="ECO:0000313" key="3">
    <source>
        <dbReference type="Proteomes" id="UP001556098"/>
    </source>
</evidence>
<keyword evidence="3" id="KW-1185">Reference proteome</keyword>
<dbReference type="Proteomes" id="UP001556098">
    <property type="component" value="Unassembled WGS sequence"/>
</dbReference>